<keyword evidence="1" id="KW-0812">Transmembrane</keyword>
<dbReference type="CDD" id="cd07341">
    <property type="entry name" value="M56_BlaR1_MecR1_like"/>
    <property type="match status" value="1"/>
</dbReference>
<dbReference type="InterPro" id="IPR008756">
    <property type="entry name" value="Peptidase_M56"/>
</dbReference>
<protein>
    <recommendedName>
        <fullName evidence="2">Peptidase M56 domain-containing protein</fullName>
    </recommendedName>
</protein>
<dbReference type="OrthoDB" id="9804799at2"/>
<feature type="transmembrane region" description="Helical" evidence="1">
    <location>
        <begin position="108"/>
        <end position="126"/>
    </location>
</feature>
<feature type="transmembrane region" description="Helical" evidence="1">
    <location>
        <begin position="32"/>
        <end position="50"/>
    </location>
</feature>
<dbReference type="Proteomes" id="UP000236151">
    <property type="component" value="Unassembled WGS sequence"/>
</dbReference>
<dbReference type="Pfam" id="PF05569">
    <property type="entry name" value="Peptidase_M56"/>
    <property type="match status" value="1"/>
</dbReference>
<organism evidence="3 4">
    <name type="scientific">Clostridium thermosuccinogenes</name>
    <dbReference type="NCBI Taxonomy" id="84032"/>
    <lineage>
        <taxon>Bacteria</taxon>
        <taxon>Bacillati</taxon>
        <taxon>Bacillota</taxon>
        <taxon>Clostridia</taxon>
        <taxon>Eubacteriales</taxon>
        <taxon>Clostridiaceae</taxon>
        <taxon>Clostridium</taxon>
    </lineage>
</organism>
<dbReference type="PANTHER" id="PTHR34978:SF3">
    <property type="entry name" value="SLR0241 PROTEIN"/>
    <property type="match status" value="1"/>
</dbReference>
<feature type="transmembrane region" description="Helical" evidence="1">
    <location>
        <begin position="6"/>
        <end position="25"/>
    </location>
</feature>
<accession>A0A2K2FKF8</accession>
<reference evidence="3 4" key="1">
    <citation type="submission" date="2017-06" db="EMBL/GenBank/DDBJ databases">
        <title>Investigating the central metabolism of Clostridium thermosuccinogenes.</title>
        <authorList>
            <person name="Koendjbiharie J.G."/>
            <person name="van Kranenburg R."/>
        </authorList>
    </citation>
    <scope>NUCLEOTIDE SEQUENCE [LARGE SCALE GENOMIC DNA]</scope>
    <source>
        <strain evidence="3 4">DSM 5806</strain>
    </source>
</reference>
<dbReference type="EMBL" id="NIOJ01000020">
    <property type="protein sequence ID" value="PNT99255.1"/>
    <property type="molecule type" value="Genomic_DNA"/>
</dbReference>
<dbReference type="InterPro" id="IPR052173">
    <property type="entry name" value="Beta-lactam_resp_regulator"/>
</dbReference>
<name>A0A2K2FKF8_9CLOT</name>
<evidence type="ECO:0000259" key="2">
    <source>
        <dbReference type="Pfam" id="PF05569"/>
    </source>
</evidence>
<gene>
    <name evidence="3" type="ORF">CDQ84_09180</name>
</gene>
<dbReference type="PANTHER" id="PTHR34978">
    <property type="entry name" value="POSSIBLE SENSOR-TRANSDUCER PROTEIN BLAR"/>
    <property type="match status" value="1"/>
</dbReference>
<proteinExistence type="predicted"/>
<evidence type="ECO:0000256" key="1">
    <source>
        <dbReference type="SAM" id="Phobius"/>
    </source>
</evidence>
<dbReference type="AlphaFoldDB" id="A0A2K2FKF8"/>
<keyword evidence="1" id="KW-0472">Membrane</keyword>
<dbReference type="RefSeq" id="WP_103081440.1">
    <property type="nucleotide sequence ID" value="NZ_CP021850.1"/>
</dbReference>
<evidence type="ECO:0000313" key="4">
    <source>
        <dbReference type="Proteomes" id="UP000236151"/>
    </source>
</evidence>
<comment type="caution">
    <text evidence="3">The sequence shown here is derived from an EMBL/GenBank/DDBJ whole genome shotgun (WGS) entry which is preliminary data.</text>
</comment>
<sequence>MDIIQTSVSASVLIVAVVIIRTLALHKLPKKTFIVLWGVVLFRLLVPVSIPSRFSLYTGLDMLKGLLAEDFYFTPTMKTAGISNMADAPVTEVTVDAANAIFPSPVKIVWFIGMSAFALFFTIVYVKCVRQFNMSLPVKNEFITLWMQEKSLLRPVQIRQNDRIKTPLTYGVFRPVILLPKNTDWKDEMKLRYILAHEFTHIRHFDTLLKLIITIAVCVHWFNPLVWVMYIVANRDIELSCDETVVRSQGETMKSSYALMLLELEKEKAYSPFANHFSKSAIEERMVSIMKTKKMSIMAIVLAVLLVAATSTVFATDALTTTDTSSGENVKYAEKITDYDDKDAAFTADSSATPFSSHKGTDVYDLMNFDGKDADFIADSYGTSFSSHKGTPADEQKHAVDFDLEKAIADIKSGAVKPLSKDNLPDGISKDDVIKFTDQNGKKSDVNLNGFSIHANCAHVYTPGILVVNAKASDGSCTYTTFDAIRCHKCNTIWVLDLISTTTYRVCPH</sequence>
<feature type="transmembrane region" description="Helical" evidence="1">
    <location>
        <begin position="295"/>
        <end position="315"/>
    </location>
</feature>
<feature type="domain" description="Peptidase M56" evidence="2">
    <location>
        <begin position="3"/>
        <end position="287"/>
    </location>
</feature>
<dbReference type="KEGG" id="cthd:CDO33_01950"/>
<keyword evidence="1" id="KW-1133">Transmembrane helix</keyword>
<evidence type="ECO:0000313" key="3">
    <source>
        <dbReference type="EMBL" id="PNT99255.1"/>
    </source>
</evidence>
<keyword evidence="4" id="KW-1185">Reference proteome</keyword>